<name>A0A0S8GE73_UNCW3</name>
<keyword evidence="1" id="KW-0472">Membrane</keyword>
<feature type="transmembrane region" description="Helical" evidence="1">
    <location>
        <begin position="105"/>
        <end position="126"/>
    </location>
</feature>
<gene>
    <name evidence="3" type="ORF">AMJ87_08280</name>
</gene>
<accession>A0A0S8GE73</accession>
<evidence type="ECO:0000256" key="1">
    <source>
        <dbReference type="SAM" id="Phobius"/>
    </source>
</evidence>
<dbReference type="PROSITE" id="PS51257">
    <property type="entry name" value="PROKAR_LIPOPROTEIN"/>
    <property type="match status" value="1"/>
</dbReference>
<dbReference type="EMBL" id="LJUO01000080">
    <property type="protein sequence ID" value="KPK70802.1"/>
    <property type="molecule type" value="Genomic_DNA"/>
</dbReference>
<keyword evidence="2" id="KW-0732">Signal</keyword>
<dbReference type="AlphaFoldDB" id="A0A0S8GE73"/>
<keyword evidence="1" id="KW-0812">Transmembrane</keyword>
<evidence type="ECO:0000313" key="4">
    <source>
        <dbReference type="Proteomes" id="UP000051096"/>
    </source>
</evidence>
<evidence type="ECO:0000256" key="2">
    <source>
        <dbReference type="SAM" id="SignalP"/>
    </source>
</evidence>
<evidence type="ECO:0000313" key="3">
    <source>
        <dbReference type="EMBL" id="KPK70802.1"/>
    </source>
</evidence>
<reference evidence="3 4" key="1">
    <citation type="journal article" date="2015" name="Microbiome">
        <title>Genomic resolution of linkages in carbon, nitrogen, and sulfur cycling among widespread estuary sediment bacteria.</title>
        <authorList>
            <person name="Baker B.J."/>
            <person name="Lazar C.S."/>
            <person name="Teske A.P."/>
            <person name="Dick G.J."/>
        </authorList>
    </citation>
    <scope>NUCLEOTIDE SEQUENCE [LARGE SCALE GENOMIC DNA]</scope>
    <source>
        <strain evidence="3">SM23_60</strain>
    </source>
</reference>
<organism evidence="3 4">
    <name type="scientific">candidate division WOR_3 bacterium SM23_60</name>
    <dbReference type="NCBI Taxonomy" id="1703780"/>
    <lineage>
        <taxon>Bacteria</taxon>
        <taxon>Bacteria division WOR-3</taxon>
    </lineage>
</organism>
<feature type="chain" id="PRO_5006646854" evidence="2">
    <location>
        <begin position="21"/>
        <end position="132"/>
    </location>
</feature>
<feature type="signal peptide" evidence="2">
    <location>
        <begin position="1"/>
        <end position="20"/>
    </location>
</feature>
<proteinExistence type="predicted"/>
<protein>
    <submittedName>
        <fullName evidence="3">Uncharacterized protein</fullName>
    </submittedName>
</protein>
<comment type="caution">
    <text evidence="3">The sequence shown here is derived from an EMBL/GenBank/DDBJ whole genome shotgun (WGS) entry which is preliminary data.</text>
</comment>
<sequence>MYRKIVICLTLICFIISVQGCTSRYTIPCERLKEKPEHKCLIIETVDGDVYEFEHVSVHDDYIEGYALVYDDMRVYVVDSVLVSVLLEDVESVRVLRYDVTKTTWYALGALGVFALGCFIAALIVLSHIDYY</sequence>
<dbReference type="Proteomes" id="UP000051096">
    <property type="component" value="Unassembled WGS sequence"/>
</dbReference>
<keyword evidence="1" id="KW-1133">Transmembrane helix</keyword>